<dbReference type="Pfam" id="PF03466">
    <property type="entry name" value="LysR_substrate"/>
    <property type="match status" value="1"/>
</dbReference>
<evidence type="ECO:0000313" key="7">
    <source>
        <dbReference type="Proteomes" id="UP001617669"/>
    </source>
</evidence>
<dbReference type="InterPro" id="IPR036390">
    <property type="entry name" value="WH_DNA-bd_sf"/>
</dbReference>
<dbReference type="PANTHER" id="PTHR30537:SF5">
    <property type="entry name" value="HTH-TYPE TRANSCRIPTIONAL ACTIVATOR TTDR-RELATED"/>
    <property type="match status" value="1"/>
</dbReference>
<dbReference type="PANTHER" id="PTHR30537">
    <property type="entry name" value="HTH-TYPE TRANSCRIPTIONAL REGULATOR"/>
    <property type="match status" value="1"/>
</dbReference>
<dbReference type="InterPro" id="IPR005119">
    <property type="entry name" value="LysR_subst-bd"/>
</dbReference>
<dbReference type="PROSITE" id="PS50931">
    <property type="entry name" value="HTH_LYSR"/>
    <property type="match status" value="1"/>
</dbReference>
<evidence type="ECO:0000256" key="1">
    <source>
        <dbReference type="ARBA" id="ARBA00009437"/>
    </source>
</evidence>
<dbReference type="SUPFAM" id="SSF53850">
    <property type="entry name" value="Periplasmic binding protein-like II"/>
    <property type="match status" value="1"/>
</dbReference>
<dbReference type="InterPro" id="IPR000847">
    <property type="entry name" value="LysR_HTH_N"/>
</dbReference>
<dbReference type="Gene3D" id="3.40.190.290">
    <property type="match status" value="1"/>
</dbReference>
<feature type="domain" description="HTH lysR-type" evidence="5">
    <location>
        <begin position="1"/>
        <end position="60"/>
    </location>
</feature>
<dbReference type="Proteomes" id="UP001617669">
    <property type="component" value="Unassembled WGS sequence"/>
</dbReference>
<accession>A0ABW8GNG5</accession>
<dbReference type="EMBL" id="JBIWXY010000002">
    <property type="protein sequence ID" value="MFJ5446679.1"/>
    <property type="molecule type" value="Genomic_DNA"/>
</dbReference>
<proteinExistence type="inferred from homology"/>
<dbReference type="RefSeq" id="WP_400882462.1">
    <property type="nucleotide sequence ID" value="NZ_JBIWXY010000002.1"/>
</dbReference>
<comment type="caution">
    <text evidence="6">The sequence shown here is derived from an EMBL/GenBank/DDBJ whole genome shotgun (WGS) entry which is preliminary data.</text>
</comment>
<gene>
    <name evidence="6" type="ORF">ACIKP9_10615</name>
</gene>
<dbReference type="CDD" id="cd08422">
    <property type="entry name" value="PBP2_CrgA_like"/>
    <property type="match status" value="1"/>
</dbReference>
<protein>
    <submittedName>
        <fullName evidence="6">LysR family transcriptional regulator</fullName>
    </submittedName>
</protein>
<keyword evidence="7" id="KW-1185">Reference proteome</keyword>
<dbReference type="Gene3D" id="1.10.10.10">
    <property type="entry name" value="Winged helix-like DNA-binding domain superfamily/Winged helix DNA-binding domain"/>
    <property type="match status" value="1"/>
</dbReference>
<evidence type="ECO:0000259" key="5">
    <source>
        <dbReference type="PROSITE" id="PS50931"/>
    </source>
</evidence>
<evidence type="ECO:0000313" key="6">
    <source>
        <dbReference type="EMBL" id="MFJ5446679.1"/>
    </source>
</evidence>
<sequence>MLNRLEMMRIFCTTAEASSFKEAAARLGISPQAVTRAIKELESLLGEPLFYRNTRQIRITEFGEQLALRGRDAISSVDDLFITSGKRQEQEIGGVVRITAPVVMGKHFLQPILSKIAKEHPQITIDLRLSDMHSDVVEQQIDIGVRVGFLRDSSFVARVLAKVSFLIVATPELVAKVGKPQTLEDLHQLPTIALVDKSSGKHWPWFFADGQQINPQHTSFIIDDSDSEVSLVLNGVGFAQIGAPLVMPQLRSGELVSVLDEFAAPGWDLNIYRPRRGPVPERIRLIYDALVQALSDPAYFPTLR</sequence>
<name>A0ABW8GNG5_9PROT</name>
<dbReference type="InterPro" id="IPR036388">
    <property type="entry name" value="WH-like_DNA-bd_sf"/>
</dbReference>
<evidence type="ECO:0000256" key="2">
    <source>
        <dbReference type="ARBA" id="ARBA00023015"/>
    </source>
</evidence>
<keyword evidence="4" id="KW-0804">Transcription</keyword>
<keyword evidence="3" id="KW-0238">DNA-binding</keyword>
<dbReference type="InterPro" id="IPR058163">
    <property type="entry name" value="LysR-type_TF_proteobact-type"/>
</dbReference>
<evidence type="ECO:0000256" key="4">
    <source>
        <dbReference type="ARBA" id="ARBA00023163"/>
    </source>
</evidence>
<dbReference type="Pfam" id="PF00126">
    <property type="entry name" value="HTH_1"/>
    <property type="match status" value="1"/>
</dbReference>
<organism evidence="6 7">
    <name type="scientific">Methylobacillus methanolivorans</name>
    <dbReference type="NCBI Taxonomy" id="1848927"/>
    <lineage>
        <taxon>Bacteria</taxon>
        <taxon>Pseudomonadati</taxon>
        <taxon>Pseudomonadota</taxon>
        <taxon>Betaproteobacteria</taxon>
        <taxon>Nitrosomonadales</taxon>
        <taxon>Methylophilaceae</taxon>
        <taxon>Methylobacillus</taxon>
    </lineage>
</organism>
<dbReference type="SUPFAM" id="SSF46785">
    <property type="entry name" value="Winged helix' DNA-binding domain"/>
    <property type="match status" value="1"/>
</dbReference>
<evidence type="ECO:0000256" key="3">
    <source>
        <dbReference type="ARBA" id="ARBA00023125"/>
    </source>
</evidence>
<comment type="similarity">
    <text evidence="1">Belongs to the LysR transcriptional regulatory family.</text>
</comment>
<keyword evidence="2" id="KW-0805">Transcription regulation</keyword>
<reference evidence="6 7" key="1">
    <citation type="submission" date="2024-11" db="EMBL/GenBank/DDBJ databases">
        <authorList>
            <person name="Kaparullina E.N."/>
            <person name="Delegan Y.A."/>
            <person name="Doronina N.V."/>
        </authorList>
    </citation>
    <scope>NUCLEOTIDE SEQUENCE [LARGE SCALE GENOMIC DNA]</scope>
    <source>
        <strain evidence="6 7">7sh_L</strain>
    </source>
</reference>